<evidence type="ECO:0008006" key="4">
    <source>
        <dbReference type="Google" id="ProtNLM"/>
    </source>
</evidence>
<keyword evidence="1" id="KW-0732">Signal</keyword>
<reference evidence="2" key="1">
    <citation type="submission" date="2023-03" db="EMBL/GenBank/DDBJ databases">
        <title>Massive genome expansion in bonnet fungi (Mycena s.s.) driven by repeated elements and novel gene families across ecological guilds.</title>
        <authorList>
            <consortium name="Lawrence Berkeley National Laboratory"/>
            <person name="Harder C.B."/>
            <person name="Miyauchi S."/>
            <person name="Viragh M."/>
            <person name="Kuo A."/>
            <person name="Thoen E."/>
            <person name="Andreopoulos B."/>
            <person name="Lu D."/>
            <person name="Skrede I."/>
            <person name="Drula E."/>
            <person name="Henrissat B."/>
            <person name="Morin E."/>
            <person name="Kohler A."/>
            <person name="Barry K."/>
            <person name="LaButti K."/>
            <person name="Morin E."/>
            <person name="Salamov A."/>
            <person name="Lipzen A."/>
            <person name="Mereny Z."/>
            <person name="Hegedus B."/>
            <person name="Baldrian P."/>
            <person name="Stursova M."/>
            <person name="Weitz H."/>
            <person name="Taylor A."/>
            <person name="Grigoriev I.V."/>
            <person name="Nagy L.G."/>
            <person name="Martin F."/>
            <person name="Kauserud H."/>
        </authorList>
    </citation>
    <scope>NUCLEOTIDE SEQUENCE</scope>
    <source>
        <strain evidence="2">CBHHK002</strain>
    </source>
</reference>
<evidence type="ECO:0000313" key="2">
    <source>
        <dbReference type="EMBL" id="KAJ7311460.1"/>
    </source>
</evidence>
<comment type="caution">
    <text evidence="2">The sequence shown here is derived from an EMBL/GenBank/DDBJ whole genome shotgun (WGS) entry which is preliminary data.</text>
</comment>
<gene>
    <name evidence="2" type="ORF">DFH08DRAFT_718317</name>
</gene>
<keyword evidence="3" id="KW-1185">Reference proteome</keyword>
<protein>
    <recommendedName>
        <fullName evidence="4">Sodefrin-like factor</fullName>
    </recommendedName>
</protein>
<dbReference type="Proteomes" id="UP001218218">
    <property type="component" value="Unassembled WGS sequence"/>
</dbReference>
<dbReference type="EMBL" id="JARIHO010000075">
    <property type="protein sequence ID" value="KAJ7311460.1"/>
    <property type="molecule type" value="Genomic_DNA"/>
</dbReference>
<accession>A0AAD7EBY2</accession>
<organism evidence="2 3">
    <name type="scientific">Mycena albidolilacea</name>
    <dbReference type="NCBI Taxonomy" id="1033008"/>
    <lineage>
        <taxon>Eukaryota</taxon>
        <taxon>Fungi</taxon>
        <taxon>Dikarya</taxon>
        <taxon>Basidiomycota</taxon>
        <taxon>Agaricomycotina</taxon>
        <taxon>Agaricomycetes</taxon>
        <taxon>Agaricomycetidae</taxon>
        <taxon>Agaricales</taxon>
        <taxon>Marasmiineae</taxon>
        <taxon>Mycenaceae</taxon>
        <taxon>Mycena</taxon>
    </lineage>
</organism>
<evidence type="ECO:0000313" key="3">
    <source>
        <dbReference type="Proteomes" id="UP001218218"/>
    </source>
</evidence>
<sequence>MKLTATFAILVAFFTTLSSAGVLEACKTCKSCNRGGIYCSVSLLNRGNYREHIKQVLSQEHQPQDEAHIDYSLFNCLSGGEIMFIKYCSRGCGGTTTIDSDYCL</sequence>
<feature type="signal peptide" evidence="1">
    <location>
        <begin position="1"/>
        <end position="20"/>
    </location>
</feature>
<dbReference type="AlphaFoldDB" id="A0AAD7EBY2"/>
<feature type="chain" id="PRO_5042263840" description="Sodefrin-like factor" evidence="1">
    <location>
        <begin position="21"/>
        <end position="104"/>
    </location>
</feature>
<proteinExistence type="predicted"/>
<evidence type="ECO:0000256" key="1">
    <source>
        <dbReference type="SAM" id="SignalP"/>
    </source>
</evidence>
<name>A0AAD7EBY2_9AGAR</name>